<dbReference type="Proteomes" id="UP000827976">
    <property type="component" value="Chromosome 9"/>
</dbReference>
<protein>
    <submittedName>
        <fullName evidence="1">Release factor protein</fullName>
    </submittedName>
</protein>
<gene>
    <name evidence="1" type="ORF">IHE45_09G001300</name>
</gene>
<proteinExistence type="predicted"/>
<name>A0ACB7VD17_DIOAL</name>
<dbReference type="EMBL" id="CM037019">
    <property type="protein sequence ID" value="KAH7671654.1"/>
    <property type="molecule type" value="Genomic_DNA"/>
</dbReference>
<evidence type="ECO:0000313" key="1">
    <source>
        <dbReference type="EMBL" id="KAH7671654.1"/>
    </source>
</evidence>
<evidence type="ECO:0000313" key="2">
    <source>
        <dbReference type="Proteomes" id="UP000827976"/>
    </source>
</evidence>
<organism evidence="1 2">
    <name type="scientific">Dioscorea alata</name>
    <name type="common">Purple yam</name>
    <dbReference type="NCBI Taxonomy" id="55571"/>
    <lineage>
        <taxon>Eukaryota</taxon>
        <taxon>Viridiplantae</taxon>
        <taxon>Streptophyta</taxon>
        <taxon>Embryophyta</taxon>
        <taxon>Tracheophyta</taxon>
        <taxon>Spermatophyta</taxon>
        <taxon>Magnoliopsida</taxon>
        <taxon>Liliopsida</taxon>
        <taxon>Dioscoreales</taxon>
        <taxon>Dioscoreaceae</taxon>
        <taxon>Dioscorea</taxon>
    </lineage>
</organism>
<sequence>MGQGEEVKTREDPKVDIQERGEIFFFYRAKVNKDEAHGPNDVQRLYIVLRPESGEKQVEIKQASDSGKEGQMKADKQYSSKQDQDQDQSQGGHGTTEVNIEKQTLLRLIVMGKKSLPDPSQRSTPYWGYVELITTDVEDIKTSLKGEEYETATRGQRHKPAARAAGEGVYRILKHESGRKTHTHLIYKLELPSADKKNEPQEALNIEREASYVLQIKNPDQAAGHTQFQGLQSKRRAAFPAQLQALLGHRRFAPADPPDLMNYEGCELLLISASDDVDRELGMELRAEDPLEGTCSGLINMFGDDDVTTPLKPLLTGTWD</sequence>
<comment type="caution">
    <text evidence="1">The sequence shown here is derived from an EMBL/GenBank/DDBJ whole genome shotgun (WGS) entry which is preliminary data.</text>
</comment>
<accession>A0ACB7VD17</accession>
<reference evidence="2" key="1">
    <citation type="journal article" date="2022" name="Nat. Commun.">
        <title>Chromosome evolution and the genetic basis of agronomically important traits in greater yam.</title>
        <authorList>
            <person name="Bredeson J.V."/>
            <person name="Lyons J.B."/>
            <person name="Oniyinde I.O."/>
            <person name="Okereke N.R."/>
            <person name="Kolade O."/>
            <person name="Nnabue I."/>
            <person name="Nwadili C.O."/>
            <person name="Hribova E."/>
            <person name="Parker M."/>
            <person name="Nwogha J."/>
            <person name="Shu S."/>
            <person name="Carlson J."/>
            <person name="Kariba R."/>
            <person name="Muthemba S."/>
            <person name="Knop K."/>
            <person name="Barton G.J."/>
            <person name="Sherwood A.V."/>
            <person name="Lopez-Montes A."/>
            <person name="Asiedu R."/>
            <person name="Jamnadass R."/>
            <person name="Muchugi A."/>
            <person name="Goodstein D."/>
            <person name="Egesi C.N."/>
            <person name="Featherston J."/>
            <person name="Asfaw A."/>
            <person name="Simpson G.G."/>
            <person name="Dolezel J."/>
            <person name="Hendre P.S."/>
            <person name="Van Deynze A."/>
            <person name="Kumar P.L."/>
            <person name="Obidiegwu J.E."/>
            <person name="Bhattacharjee R."/>
            <person name="Rokhsar D.S."/>
        </authorList>
    </citation>
    <scope>NUCLEOTIDE SEQUENCE [LARGE SCALE GENOMIC DNA]</scope>
    <source>
        <strain evidence="2">cv. TDa95/00328</strain>
    </source>
</reference>
<keyword evidence="2" id="KW-1185">Reference proteome</keyword>